<evidence type="ECO:0000256" key="6">
    <source>
        <dbReference type="PROSITE-ProRule" id="PRU01172"/>
    </source>
</evidence>
<dbReference type="PRINTS" id="PR00895">
    <property type="entry name" value="PENTAXIN"/>
</dbReference>
<dbReference type="Gene3D" id="2.60.120.200">
    <property type="match status" value="1"/>
</dbReference>
<dbReference type="Gene3D" id="3.50.4.10">
    <property type="entry name" value="Hepatocyte Growth Factor"/>
    <property type="match status" value="1"/>
</dbReference>
<sequence>MKIPNAFLILAIFRIASTITIAAKVDADCKVKTGLGQALIGHSFSSFTVKDFQDCYQECKANEPKCRSMNYNGDHKRCELNNATETSHPQDLKEVPMSVYFESRHRVSAGSQRHVAGKTCQEILSREESASDGFYWLNSNDTEDPYVSFCNMTNGGDISASYDLIFLDRNTTNFVELNTSLPDLSAFTVCFWYRAWARQLVFLSYATSNMTDAIMMFLSETGLFRFLVLNKQTHSHTGTYNDRVWHQMCGKWTDSDGFVHLFVDGELQIRGDTTIHGVIPGTGKLILGQDQDTFGGTFDREQSFVGEMSHLYLWNTDLEDSVIKSLSMHCKEYPHPGYILRWSDFSTGINGNITKRDNSRCVTKQDVLL</sequence>
<dbReference type="Proteomes" id="UP001159428">
    <property type="component" value="Unassembled WGS sequence"/>
</dbReference>
<evidence type="ECO:0000256" key="2">
    <source>
        <dbReference type="ARBA" id="ARBA00022723"/>
    </source>
</evidence>
<dbReference type="InterPro" id="IPR036056">
    <property type="entry name" value="Fibrinogen-like_C"/>
</dbReference>
<dbReference type="SUPFAM" id="SSF57414">
    <property type="entry name" value="Hairpin loop containing domain-like"/>
    <property type="match status" value="1"/>
</dbReference>
<dbReference type="Pfam" id="PF00354">
    <property type="entry name" value="Pentaxin"/>
    <property type="match status" value="1"/>
</dbReference>
<comment type="cofactor">
    <cofactor evidence="1">
        <name>Ca(2+)</name>
        <dbReference type="ChEBI" id="CHEBI:29108"/>
    </cofactor>
</comment>
<evidence type="ECO:0000256" key="4">
    <source>
        <dbReference type="ARBA" id="ARBA00023157"/>
    </source>
</evidence>
<dbReference type="NCBIfam" id="NF040941">
    <property type="entry name" value="GGGWT_bact"/>
    <property type="match status" value="1"/>
</dbReference>
<dbReference type="EMBL" id="CALNXJ010000075">
    <property type="protein sequence ID" value="CAH3160373.1"/>
    <property type="molecule type" value="Genomic_DNA"/>
</dbReference>
<dbReference type="PROSITE" id="PS51828">
    <property type="entry name" value="PTX_2"/>
    <property type="match status" value="1"/>
</dbReference>
<keyword evidence="7" id="KW-0732">Signal</keyword>
<dbReference type="PROSITE" id="PS50948">
    <property type="entry name" value="PAN"/>
    <property type="match status" value="1"/>
</dbReference>
<dbReference type="SMART" id="SM00159">
    <property type="entry name" value="PTX"/>
    <property type="match status" value="1"/>
</dbReference>
<feature type="domain" description="Pentraxin (PTX)" evidence="9">
    <location>
        <begin position="160"/>
        <end position="361"/>
    </location>
</feature>
<proteinExistence type="predicted"/>
<dbReference type="AlphaFoldDB" id="A0AAU9XXK5"/>
<accession>A0AAU9XXK5</accession>
<evidence type="ECO:0000313" key="11">
    <source>
        <dbReference type="Proteomes" id="UP001159428"/>
    </source>
</evidence>
<dbReference type="InterPro" id="IPR003609">
    <property type="entry name" value="Pan_app"/>
</dbReference>
<dbReference type="InterPro" id="IPR013320">
    <property type="entry name" value="ConA-like_dom_sf"/>
</dbReference>
<keyword evidence="4 6" id="KW-1015">Disulfide bond</keyword>
<evidence type="ECO:0000256" key="3">
    <source>
        <dbReference type="ARBA" id="ARBA00022837"/>
    </source>
</evidence>
<dbReference type="PANTHER" id="PTHR19277:SF161">
    <property type="entry name" value="LAMININ G DOMAIN-CONTAINING PROTEIN"/>
    <property type="match status" value="1"/>
</dbReference>
<reference evidence="10 11" key="1">
    <citation type="submission" date="2022-05" db="EMBL/GenBank/DDBJ databases">
        <authorList>
            <consortium name="Genoscope - CEA"/>
            <person name="William W."/>
        </authorList>
    </citation>
    <scope>NUCLEOTIDE SEQUENCE [LARGE SCALE GENOMIC DNA]</scope>
</reference>
<dbReference type="Pfam" id="PF00024">
    <property type="entry name" value="PAN_1"/>
    <property type="match status" value="1"/>
</dbReference>
<feature type="domain" description="Apple" evidence="8">
    <location>
        <begin position="29"/>
        <end position="105"/>
    </location>
</feature>
<keyword evidence="5" id="KW-0325">Glycoprotein</keyword>
<feature type="chain" id="PRO_5043818566" evidence="7">
    <location>
        <begin position="23"/>
        <end position="369"/>
    </location>
</feature>
<name>A0AAU9XXK5_9CNID</name>
<evidence type="ECO:0000259" key="8">
    <source>
        <dbReference type="PROSITE" id="PS50948"/>
    </source>
</evidence>
<dbReference type="SUPFAM" id="SSF56496">
    <property type="entry name" value="Fibrinogen C-terminal domain-like"/>
    <property type="match status" value="1"/>
</dbReference>
<evidence type="ECO:0000256" key="1">
    <source>
        <dbReference type="ARBA" id="ARBA00001913"/>
    </source>
</evidence>
<evidence type="ECO:0000313" key="10">
    <source>
        <dbReference type="EMBL" id="CAH3160373.1"/>
    </source>
</evidence>
<keyword evidence="2" id="KW-0479">Metal-binding</keyword>
<evidence type="ECO:0000259" key="9">
    <source>
        <dbReference type="PROSITE" id="PS51828"/>
    </source>
</evidence>
<dbReference type="GO" id="GO:0046872">
    <property type="term" value="F:metal ion binding"/>
    <property type="evidence" value="ECO:0007669"/>
    <property type="project" value="UniProtKB-KW"/>
</dbReference>
<gene>
    <name evidence="10" type="ORF">PMEA_00032363</name>
</gene>
<feature type="signal peptide" evidence="7">
    <location>
        <begin position="1"/>
        <end position="22"/>
    </location>
</feature>
<dbReference type="PANTHER" id="PTHR19277">
    <property type="entry name" value="PENTRAXIN"/>
    <property type="match status" value="1"/>
</dbReference>
<keyword evidence="3" id="KW-0106">Calcium</keyword>
<protein>
    <submittedName>
        <fullName evidence="10">Uncharacterized protein</fullName>
    </submittedName>
</protein>
<feature type="disulfide bond" evidence="6">
    <location>
        <begin position="190"/>
        <end position="249"/>
    </location>
</feature>
<dbReference type="InterPro" id="IPR001759">
    <property type="entry name" value="PTX_dom"/>
</dbReference>
<dbReference type="Gene3D" id="3.30.750.130">
    <property type="match status" value="1"/>
</dbReference>
<evidence type="ECO:0000256" key="5">
    <source>
        <dbReference type="ARBA" id="ARBA00023180"/>
    </source>
</evidence>
<evidence type="ECO:0000256" key="7">
    <source>
        <dbReference type="SAM" id="SignalP"/>
    </source>
</evidence>
<dbReference type="SUPFAM" id="SSF49899">
    <property type="entry name" value="Concanavalin A-like lectins/glucanases"/>
    <property type="match status" value="1"/>
</dbReference>
<comment type="caution">
    <text evidence="10">The sequence shown here is derived from an EMBL/GenBank/DDBJ whole genome shotgun (WGS) entry which is preliminary data.</text>
</comment>
<dbReference type="InterPro" id="IPR051360">
    <property type="entry name" value="Neuronal_Pentraxin_Related"/>
</dbReference>
<organism evidence="10 11">
    <name type="scientific">Pocillopora meandrina</name>
    <dbReference type="NCBI Taxonomy" id="46732"/>
    <lineage>
        <taxon>Eukaryota</taxon>
        <taxon>Metazoa</taxon>
        <taxon>Cnidaria</taxon>
        <taxon>Anthozoa</taxon>
        <taxon>Hexacorallia</taxon>
        <taxon>Scleractinia</taxon>
        <taxon>Astrocoeniina</taxon>
        <taxon>Pocilloporidae</taxon>
        <taxon>Pocillopora</taxon>
    </lineage>
</organism>
<keyword evidence="11" id="KW-1185">Reference proteome</keyword>